<dbReference type="EMBL" id="VSSQ01016834">
    <property type="protein sequence ID" value="MPM58565.1"/>
    <property type="molecule type" value="Genomic_DNA"/>
</dbReference>
<evidence type="ECO:0000256" key="1">
    <source>
        <dbReference type="SAM" id="Phobius"/>
    </source>
</evidence>
<proteinExistence type="predicted"/>
<name>A0A645AZA4_9ZZZZ</name>
<dbReference type="AlphaFoldDB" id="A0A645AZA4"/>
<organism evidence="2">
    <name type="scientific">bioreactor metagenome</name>
    <dbReference type="NCBI Taxonomy" id="1076179"/>
    <lineage>
        <taxon>unclassified sequences</taxon>
        <taxon>metagenomes</taxon>
        <taxon>ecological metagenomes</taxon>
    </lineage>
</organism>
<evidence type="ECO:0000313" key="2">
    <source>
        <dbReference type="EMBL" id="MPM58565.1"/>
    </source>
</evidence>
<accession>A0A645AZA4</accession>
<feature type="transmembrane region" description="Helical" evidence="1">
    <location>
        <begin position="7"/>
        <end position="26"/>
    </location>
</feature>
<comment type="caution">
    <text evidence="2">The sequence shown here is derived from an EMBL/GenBank/DDBJ whole genome shotgun (WGS) entry which is preliminary data.</text>
</comment>
<sequence>MKNISKNFKLNLPIIGFILIDLYLIASSSSNVQIALLVMSLALFIKALFNSKDKSN</sequence>
<feature type="transmembrane region" description="Helical" evidence="1">
    <location>
        <begin position="32"/>
        <end position="49"/>
    </location>
</feature>
<keyword evidence="1" id="KW-0472">Membrane</keyword>
<reference evidence="2" key="1">
    <citation type="submission" date="2019-08" db="EMBL/GenBank/DDBJ databases">
        <authorList>
            <person name="Kucharzyk K."/>
            <person name="Murdoch R.W."/>
            <person name="Higgins S."/>
            <person name="Loffler F."/>
        </authorList>
    </citation>
    <scope>NUCLEOTIDE SEQUENCE</scope>
</reference>
<keyword evidence="1" id="KW-1133">Transmembrane helix</keyword>
<gene>
    <name evidence="2" type="ORF">SDC9_105396</name>
</gene>
<protein>
    <submittedName>
        <fullName evidence="2">Uncharacterized protein</fullName>
    </submittedName>
</protein>
<keyword evidence="1" id="KW-0812">Transmembrane</keyword>